<evidence type="ECO:0000256" key="13">
    <source>
        <dbReference type="ARBA" id="ARBA00023012"/>
    </source>
</evidence>
<dbReference type="InterPro" id="IPR003661">
    <property type="entry name" value="HisK_dim/P_dom"/>
</dbReference>
<dbReference type="Gene3D" id="1.20.120.160">
    <property type="entry name" value="HPT domain"/>
    <property type="match status" value="1"/>
</dbReference>
<protein>
    <recommendedName>
        <fullName evidence="17">Virulence sensor protein BvgS</fullName>
        <ecNumber evidence="3">2.7.13.3</ecNumber>
    </recommendedName>
</protein>
<evidence type="ECO:0000256" key="7">
    <source>
        <dbReference type="ARBA" id="ARBA00022692"/>
    </source>
</evidence>
<dbReference type="eggNOG" id="COG2205">
    <property type="taxonomic scope" value="Bacteria"/>
</dbReference>
<feature type="domain" description="HAMP" evidence="24">
    <location>
        <begin position="238"/>
        <end position="301"/>
    </location>
</feature>
<feature type="domain" description="Histidine kinase" evidence="22">
    <location>
        <begin position="337"/>
        <end position="562"/>
    </location>
</feature>
<feature type="domain" description="Response regulatory" evidence="23">
    <location>
        <begin position="580"/>
        <end position="705"/>
    </location>
</feature>
<evidence type="ECO:0000256" key="11">
    <source>
        <dbReference type="ARBA" id="ARBA00022840"/>
    </source>
</evidence>
<organism evidence="26 27">
    <name type="scientific">Candidatus Symbiobacter mobilis CR</name>
    <dbReference type="NCBI Taxonomy" id="946483"/>
    <lineage>
        <taxon>Bacteria</taxon>
        <taxon>Pseudomonadati</taxon>
        <taxon>Pseudomonadota</taxon>
        <taxon>Betaproteobacteria</taxon>
        <taxon>Burkholderiales</taxon>
        <taxon>Comamonadaceae</taxon>
    </lineage>
</organism>
<keyword evidence="20" id="KW-0175">Coiled coil</keyword>
<evidence type="ECO:0000256" key="20">
    <source>
        <dbReference type="SAM" id="Coils"/>
    </source>
</evidence>
<feature type="domain" description="Response regulatory" evidence="23">
    <location>
        <begin position="729"/>
        <end position="848"/>
    </location>
</feature>
<dbReference type="InterPro" id="IPR011006">
    <property type="entry name" value="CheY-like_superfamily"/>
</dbReference>
<dbReference type="FunFam" id="1.10.287.130:FF:000003">
    <property type="entry name" value="Histidine kinase"/>
    <property type="match status" value="1"/>
</dbReference>
<dbReference type="InterPro" id="IPR003660">
    <property type="entry name" value="HAMP_dom"/>
</dbReference>
<dbReference type="SMART" id="SM00388">
    <property type="entry name" value="HisKA"/>
    <property type="match status" value="1"/>
</dbReference>
<evidence type="ECO:0000256" key="12">
    <source>
        <dbReference type="ARBA" id="ARBA00022989"/>
    </source>
</evidence>
<dbReference type="SUPFAM" id="SSF55874">
    <property type="entry name" value="ATPase domain of HSP90 chaperone/DNA topoisomerase II/histidine kinase"/>
    <property type="match status" value="1"/>
</dbReference>
<evidence type="ECO:0000259" key="23">
    <source>
        <dbReference type="PROSITE" id="PS50110"/>
    </source>
</evidence>
<dbReference type="EMBL" id="CP004885">
    <property type="protein sequence ID" value="AGX86802.1"/>
    <property type="molecule type" value="Genomic_DNA"/>
</dbReference>
<dbReference type="InterPro" id="IPR008207">
    <property type="entry name" value="Sig_transdc_His_kin_Hpt_dom"/>
</dbReference>
<evidence type="ECO:0000256" key="16">
    <source>
        <dbReference type="ARBA" id="ARBA00058004"/>
    </source>
</evidence>
<dbReference type="InterPro" id="IPR001789">
    <property type="entry name" value="Sig_transdc_resp-reg_receiver"/>
</dbReference>
<dbReference type="PROSITE" id="PS50110">
    <property type="entry name" value="RESPONSE_REGULATORY"/>
    <property type="match status" value="2"/>
</dbReference>
<dbReference type="GO" id="GO:0005524">
    <property type="term" value="F:ATP binding"/>
    <property type="evidence" value="ECO:0007669"/>
    <property type="project" value="UniProtKB-KW"/>
</dbReference>
<dbReference type="eggNOG" id="COG0784">
    <property type="taxonomic scope" value="Bacteria"/>
</dbReference>
<evidence type="ECO:0000256" key="5">
    <source>
        <dbReference type="ARBA" id="ARBA00022553"/>
    </source>
</evidence>
<feature type="modified residue" description="4-aspartylphosphate" evidence="19">
    <location>
        <position position="638"/>
    </location>
</feature>
<dbReference type="Pfam" id="PF02518">
    <property type="entry name" value="HATPase_c"/>
    <property type="match status" value="1"/>
</dbReference>
<evidence type="ECO:0000313" key="27">
    <source>
        <dbReference type="Proteomes" id="UP000017184"/>
    </source>
</evidence>
<dbReference type="Pfam" id="PF00672">
    <property type="entry name" value="HAMP"/>
    <property type="match status" value="1"/>
</dbReference>
<evidence type="ECO:0000256" key="18">
    <source>
        <dbReference type="PROSITE-ProRule" id="PRU00110"/>
    </source>
</evidence>
<dbReference type="PANTHER" id="PTHR45339">
    <property type="entry name" value="HYBRID SIGNAL TRANSDUCTION HISTIDINE KINASE J"/>
    <property type="match status" value="1"/>
</dbReference>
<dbReference type="InterPro" id="IPR004358">
    <property type="entry name" value="Sig_transdc_His_kin-like_C"/>
</dbReference>
<dbReference type="Gene3D" id="1.10.287.130">
    <property type="match status" value="1"/>
</dbReference>
<name>U5N609_9BURK</name>
<dbReference type="SUPFAM" id="SSF47384">
    <property type="entry name" value="Homodimeric domain of signal transducing histidine kinase"/>
    <property type="match status" value="1"/>
</dbReference>
<evidence type="ECO:0000256" key="10">
    <source>
        <dbReference type="ARBA" id="ARBA00022777"/>
    </source>
</evidence>
<reference evidence="26 27" key="1">
    <citation type="journal article" date="2013" name="Genome Biol.">
        <title>Genomic analysis reveals key aspects of prokaryotic symbiosis in the phototrophic consortium "Chlorochromatium aggregatum".</title>
        <authorList>
            <person name="Liu Z."/>
            <person name="Muller J."/>
            <person name="Li T."/>
            <person name="Alvey R.M."/>
            <person name="Vogl K."/>
            <person name="Frigaard N.U."/>
            <person name="Rockwell N.C."/>
            <person name="Boyd E.S."/>
            <person name="Tomsho L.P."/>
            <person name="Schuster S.C."/>
            <person name="Henke P."/>
            <person name="Rohde M."/>
            <person name="Overmann J."/>
            <person name="Bryant D.A."/>
        </authorList>
    </citation>
    <scope>NUCLEOTIDE SEQUENCE [LARGE SCALE GENOMIC DNA]</scope>
    <source>
        <strain evidence="26">CR</strain>
    </source>
</reference>
<evidence type="ECO:0000256" key="15">
    <source>
        <dbReference type="ARBA" id="ARBA00023136"/>
    </source>
</evidence>
<comment type="catalytic activity">
    <reaction evidence="1">
        <text>ATP + protein L-histidine = ADP + protein N-phospho-L-histidine.</text>
        <dbReference type="EC" id="2.7.13.3"/>
    </reaction>
</comment>
<keyword evidence="13" id="KW-0902">Two-component regulatory system</keyword>
<feature type="modified residue" description="Phosphohistidine" evidence="18">
    <location>
        <position position="935"/>
    </location>
</feature>
<keyword evidence="8" id="KW-0732">Signal</keyword>
<evidence type="ECO:0000256" key="1">
    <source>
        <dbReference type="ARBA" id="ARBA00000085"/>
    </source>
</evidence>
<dbReference type="CDD" id="cd17546">
    <property type="entry name" value="REC_hyHK_CKI1_RcsC-like"/>
    <property type="match status" value="1"/>
</dbReference>
<evidence type="ECO:0000259" key="25">
    <source>
        <dbReference type="PROSITE" id="PS50894"/>
    </source>
</evidence>
<keyword evidence="27" id="KW-1185">Reference proteome</keyword>
<dbReference type="PRINTS" id="PR00344">
    <property type="entry name" value="BCTRLSENSOR"/>
</dbReference>
<dbReference type="InterPro" id="IPR005467">
    <property type="entry name" value="His_kinase_dom"/>
</dbReference>
<dbReference type="Pfam" id="PF00072">
    <property type="entry name" value="Response_reg"/>
    <property type="match status" value="1"/>
</dbReference>
<dbReference type="Gene3D" id="1.10.8.500">
    <property type="entry name" value="HAMP domain in histidine kinase"/>
    <property type="match status" value="1"/>
</dbReference>
<comment type="subcellular location">
    <subcellularLocation>
        <location evidence="2">Cell membrane</location>
        <topology evidence="2">Multi-pass membrane protein</topology>
    </subcellularLocation>
</comment>
<dbReference type="InterPro" id="IPR036890">
    <property type="entry name" value="HATPase_C_sf"/>
</dbReference>
<dbReference type="Pfam" id="PF00512">
    <property type="entry name" value="HisKA"/>
    <property type="match status" value="1"/>
</dbReference>
<keyword evidence="6" id="KW-0808">Transferase</keyword>
<evidence type="ECO:0000256" key="9">
    <source>
        <dbReference type="ARBA" id="ARBA00022741"/>
    </source>
</evidence>
<dbReference type="PROSITE" id="PS50894">
    <property type="entry name" value="HPT"/>
    <property type="match status" value="1"/>
</dbReference>
<dbReference type="SUPFAM" id="SSF52172">
    <property type="entry name" value="CheY-like"/>
    <property type="match status" value="2"/>
</dbReference>
<evidence type="ECO:0000256" key="21">
    <source>
        <dbReference type="SAM" id="Phobius"/>
    </source>
</evidence>
<dbReference type="PROSITE" id="PS50109">
    <property type="entry name" value="HIS_KIN"/>
    <property type="match status" value="1"/>
</dbReference>
<keyword evidence="10 26" id="KW-0418">Kinase</keyword>
<dbReference type="HOGENOM" id="CLU_000445_104_15_4"/>
<dbReference type="AlphaFoldDB" id="U5N609"/>
<keyword evidence="5 19" id="KW-0597">Phosphoprotein</keyword>
<evidence type="ECO:0000256" key="2">
    <source>
        <dbReference type="ARBA" id="ARBA00004651"/>
    </source>
</evidence>
<evidence type="ECO:0000256" key="4">
    <source>
        <dbReference type="ARBA" id="ARBA00022475"/>
    </source>
</evidence>
<dbReference type="SMART" id="SM00387">
    <property type="entry name" value="HATPase_c"/>
    <property type="match status" value="1"/>
</dbReference>
<feature type="domain" description="HPt" evidence="25">
    <location>
        <begin position="896"/>
        <end position="996"/>
    </location>
</feature>
<gene>
    <name evidence="26" type="primary">sln1</name>
    <name evidence="26" type="ORF">Cenrod_0695</name>
</gene>
<dbReference type="GO" id="GO:0005886">
    <property type="term" value="C:plasma membrane"/>
    <property type="evidence" value="ECO:0007669"/>
    <property type="project" value="UniProtKB-SubCell"/>
</dbReference>
<dbReference type="InterPro" id="IPR036641">
    <property type="entry name" value="HPT_dom_sf"/>
</dbReference>
<evidence type="ECO:0000256" key="19">
    <source>
        <dbReference type="PROSITE-ProRule" id="PRU00169"/>
    </source>
</evidence>
<keyword evidence="9" id="KW-0547">Nucleotide-binding</keyword>
<evidence type="ECO:0000256" key="3">
    <source>
        <dbReference type="ARBA" id="ARBA00012438"/>
    </source>
</evidence>
<comment type="function">
    <text evidence="16">Member of the two-component regulatory system BvgS/BvgA. Phosphorylates BvgA via a four-step phosphorelay in response to environmental signals.</text>
</comment>
<dbReference type="FunFam" id="3.30.565.10:FF:000010">
    <property type="entry name" value="Sensor histidine kinase RcsC"/>
    <property type="match status" value="1"/>
</dbReference>
<accession>U5N609</accession>
<proteinExistence type="predicted"/>
<dbReference type="SMART" id="SM00304">
    <property type="entry name" value="HAMP"/>
    <property type="match status" value="1"/>
</dbReference>
<evidence type="ECO:0000256" key="17">
    <source>
        <dbReference type="ARBA" id="ARBA00070152"/>
    </source>
</evidence>
<dbReference type="Pfam" id="PF01627">
    <property type="entry name" value="Hpt"/>
    <property type="match status" value="1"/>
</dbReference>
<dbReference type="Gene3D" id="3.30.565.10">
    <property type="entry name" value="Histidine kinase-like ATPase, C-terminal domain"/>
    <property type="match status" value="1"/>
</dbReference>
<keyword evidence="4" id="KW-1003">Cell membrane</keyword>
<dbReference type="SUPFAM" id="SSF47226">
    <property type="entry name" value="Histidine-containing phosphotransfer domain, HPT domain"/>
    <property type="match status" value="1"/>
</dbReference>
<dbReference type="PANTHER" id="PTHR45339:SF3">
    <property type="entry name" value="HISTIDINE KINASE"/>
    <property type="match status" value="1"/>
</dbReference>
<keyword evidence="14" id="KW-0843">Virulence</keyword>
<dbReference type="InterPro" id="IPR036097">
    <property type="entry name" value="HisK_dim/P_sf"/>
</dbReference>
<dbReference type="Gene3D" id="3.40.50.2300">
    <property type="match status" value="2"/>
</dbReference>
<dbReference type="Proteomes" id="UP000017184">
    <property type="component" value="Chromosome"/>
</dbReference>
<feature type="transmembrane region" description="Helical" evidence="21">
    <location>
        <begin position="214"/>
        <end position="233"/>
    </location>
</feature>
<dbReference type="SMART" id="SM00448">
    <property type="entry name" value="REC"/>
    <property type="match status" value="2"/>
</dbReference>
<dbReference type="InterPro" id="IPR003594">
    <property type="entry name" value="HATPase_dom"/>
</dbReference>
<feature type="modified residue" description="4-aspartylphosphate" evidence="19">
    <location>
        <position position="781"/>
    </location>
</feature>
<dbReference type="STRING" id="946483.Cenrod_0695"/>
<evidence type="ECO:0000256" key="8">
    <source>
        <dbReference type="ARBA" id="ARBA00022729"/>
    </source>
</evidence>
<dbReference type="eggNOG" id="COG2198">
    <property type="taxonomic scope" value="Bacteria"/>
</dbReference>
<keyword evidence="11" id="KW-0067">ATP-binding</keyword>
<dbReference type="EC" id="2.7.13.3" evidence="3"/>
<dbReference type="PROSITE" id="PS50885">
    <property type="entry name" value="HAMP"/>
    <property type="match status" value="1"/>
</dbReference>
<evidence type="ECO:0000256" key="6">
    <source>
        <dbReference type="ARBA" id="ARBA00022679"/>
    </source>
</evidence>
<dbReference type="CDD" id="cd00082">
    <property type="entry name" value="HisKA"/>
    <property type="match status" value="1"/>
</dbReference>
<dbReference type="KEGG" id="cbx:Cenrod_0695"/>
<dbReference type="CDD" id="cd06225">
    <property type="entry name" value="HAMP"/>
    <property type="match status" value="1"/>
</dbReference>
<sequence>MLFALSANAVFLILIQDSHRDVVRAHEHRQHAMALAVELQQETQWLAYLVREYTSTGQPKFLMYYYDILAIRQGEQPQPKRYREDAYWNRVIAGEIAHEFEPRDPRPSLSERMHALGFSQEEFAAFGRVLRATQDMKDVEQVAFAATQGLYDPVTRNFVSDGEPHLDFASNLVRSPQYHRYQAQLAQAVASLRSLVDARTNRAVDVAAAELQRWITFACCSMALTILMLFLALRVIRRRVLRPIEGLSRAAELLAQGDYSTRIHPVCPGQSRPRSDLAVDELEALGTTLDGMAASIEQDIALRQRTQQELEEANRQTEAARLAAEEATRAKSMFLANMSHEIRTPMNAIIGMTYLALQTTLNPRQKDYIDSAHSAAQSLLGILNDILDFSKIEVGRLELEETRFVLEDVATHALSLLRHRAQEKDIELILAFEDPSLLGPAGTLIGDPLRLGQIFINLLSNALKFTDFGTVEISLAVEKREGDALVLRCCVSDTGLGITPQQLGRLFHEFTQADGSMTRQHGGTGLGLTISQRLIALMQGQIWVDSEPGRGSRFQFTVLLRQAASAPAKEAYRPGAARLRVLLVDAHQRSRETLQSLLTALGVGTTGSIVCANGEDDAREALRNAEQSRIPFDALFLDPDGNTQGNVLRGIEQGLQSHPPIARIVLVSLVDAELLHEPARVLGAHHILGKPIFPAELRALLRSWLGGAQPSSPLRNPYQEMHSGLTGMRILLVEDNPINQKLALELLEHWGAVVTVAHDGAQALAILADQEPHRFHLVLMDMQMPVLDGYETTRRLRLDPRYAALPVLAMTAHAMVDERERCMDLGMQGHIGKPFDPEELFATLAAYCPVTWEQPIGNADATLPSLQHAAATDGDDAIPTAAGLDTALGLRRTHGNAKLYVHLLRMFASEHAHSMQRLSQWLDAGQWEEACMLAHTIKGLSGTLGAMAVHAATVELEGACKRMIVADAREALRELGKALPPLLHALQRYSETLPSPDGSQGASACRPEDLLQLRTLLRDGDTDAIELWERQRQGFVGGLAPATVQQLDSAMEHFDFDLAIHLLDRCCPSDPPLAPLQD</sequence>
<dbReference type="CDD" id="cd16922">
    <property type="entry name" value="HATPase_EvgS-ArcB-TorS-like"/>
    <property type="match status" value="1"/>
</dbReference>
<evidence type="ECO:0000259" key="24">
    <source>
        <dbReference type="PROSITE" id="PS50885"/>
    </source>
</evidence>
<evidence type="ECO:0000259" key="22">
    <source>
        <dbReference type="PROSITE" id="PS50109"/>
    </source>
</evidence>
<feature type="coiled-coil region" evidence="20">
    <location>
        <begin position="296"/>
        <end position="330"/>
    </location>
</feature>
<dbReference type="GO" id="GO:0000155">
    <property type="term" value="F:phosphorelay sensor kinase activity"/>
    <property type="evidence" value="ECO:0007669"/>
    <property type="project" value="InterPro"/>
</dbReference>
<keyword evidence="15 21" id="KW-0472">Membrane</keyword>
<keyword evidence="12 21" id="KW-1133">Transmembrane helix</keyword>
<evidence type="ECO:0000256" key="14">
    <source>
        <dbReference type="ARBA" id="ARBA00023026"/>
    </source>
</evidence>
<evidence type="ECO:0000313" key="26">
    <source>
        <dbReference type="EMBL" id="AGX86802.1"/>
    </source>
</evidence>
<keyword evidence="7 21" id="KW-0812">Transmembrane</keyword>